<protein>
    <recommendedName>
        <fullName evidence="1">CinA-like protein</fullName>
    </recommendedName>
</protein>
<evidence type="ECO:0000313" key="4">
    <source>
        <dbReference type="Proteomes" id="UP000193450"/>
    </source>
</evidence>
<dbReference type="Pfam" id="PF02464">
    <property type="entry name" value="CinA"/>
    <property type="match status" value="1"/>
</dbReference>
<evidence type="ECO:0000256" key="1">
    <source>
        <dbReference type="HAMAP-Rule" id="MF_00226"/>
    </source>
</evidence>
<dbReference type="InterPro" id="IPR008136">
    <property type="entry name" value="CinA_C"/>
</dbReference>
<dbReference type="PANTHER" id="PTHR13939">
    <property type="entry name" value="NICOTINAMIDE-NUCLEOTIDE AMIDOHYDROLASE PNCC"/>
    <property type="match status" value="1"/>
</dbReference>
<dbReference type="HAMAP" id="MF_00226_B">
    <property type="entry name" value="CinA_B"/>
    <property type="match status" value="1"/>
</dbReference>
<dbReference type="SUPFAM" id="SSF53218">
    <property type="entry name" value="Molybdenum cofactor biosynthesis proteins"/>
    <property type="match status" value="1"/>
</dbReference>
<proteinExistence type="inferred from homology"/>
<accession>A0A1X9NDN9</accession>
<dbReference type="NCBIfam" id="TIGR00199">
    <property type="entry name" value="PncC_domain"/>
    <property type="match status" value="1"/>
</dbReference>
<dbReference type="Pfam" id="PF00994">
    <property type="entry name" value="MoCF_biosynth"/>
    <property type="match status" value="1"/>
</dbReference>
<reference evidence="3 4" key="1">
    <citation type="submission" date="2016-11" db="EMBL/GenBank/DDBJ databases">
        <title>Trade-off between light-utilization and light-protection in marine flavobacteria.</title>
        <authorList>
            <person name="Kumagai Y."/>
        </authorList>
    </citation>
    <scope>NUCLEOTIDE SEQUENCE [LARGE SCALE GENOMIC DNA]</scope>
    <source>
        <strain evidence="3 4">NBRC 107125</strain>
    </source>
</reference>
<dbReference type="SMART" id="SM00852">
    <property type="entry name" value="MoCF_biosynth"/>
    <property type="match status" value="1"/>
</dbReference>
<comment type="similarity">
    <text evidence="1">Belongs to the CinA family.</text>
</comment>
<dbReference type="AlphaFoldDB" id="A0A1X9NDN9"/>
<evidence type="ECO:0000259" key="2">
    <source>
        <dbReference type="SMART" id="SM00852"/>
    </source>
</evidence>
<dbReference type="CDD" id="cd00885">
    <property type="entry name" value="cinA"/>
    <property type="match status" value="1"/>
</dbReference>
<dbReference type="InterPro" id="IPR008135">
    <property type="entry name" value="Competence-induced_CinA"/>
</dbReference>
<dbReference type="OrthoDB" id="9801454at2"/>
<dbReference type="InterPro" id="IPR036425">
    <property type="entry name" value="MoaB/Mog-like_dom_sf"/>
</dbReference>
<dbReference type="RefSeq" id="WP_085760351.1">
    <property type="nucleotide sequence ID" value="NZ_CP019343.1"/>
</dbReference>
<dbReference type="SUPFAM" id="SSF142433">
    <property type="entry name" value="CinA-like"/>
    <property type="match status" value="1"/>
</dbReference>
<sequence length="423" mass="45607">MKIQLLLTGNELMSGHTVDSNSAMIAQQLSAKAYSIARKVTVGDDKADLLAEMQQQSKAADILIVNGGLGPTIDDLTAEILSELTGQAIEENAIAKQHIIDWCERRKLIVNAANLKQAMLPTGVEIIPNPVGSAVGFSINHNDCLIICTPGVPNELRPMMEQTIVELICQRFPNNEQLSTLRFQTFGIGESTLQQMVGDKLTDWPEEVELGFRAGMPLLEIKLTIRKAEHANLQQQCYQRLSALMGHCIVGPESTNLAEAVVQLLQQQHAQLSTAESCTGGLIASAITEIAGASAVFEAGYVTYSNDMKQDMLGVDSATLEQHGAVSEPVVIAMAHGAMERSGAGYGIAVSGVAGPDGGSDDKPVGTVWMAWGSKAQLHTRKLVLKASRKGFQQMVTAITLDLTRRELLGIEAEPRYLSRYSQ</sequence>
<gene>
    <name evidence="3" type="ORF">BST96_19830</name>
</gene>
<organism evidence="3 4">
    <name type="scientific">Oceanicoccus sagamiensis</name>
    <dbReference type="NCBI Taxonomy" id="716816"/>
    <lineage>
        <taxon>Bacteria</taxon>
        <taxon>Pseudomonadati</taxon>
        <taxon>Pseudomonadota</taxon>
        <taxon>Gammaproteobacteria</taxon>
        <taxon>Cellvibrionales</taxon>
        <taxon>Spongiibacteraceae</taxon>
        <taxon>Oceanicoccus</taxon>
    </lineage>
</organism>
<dbReference type="Gene3D" id="3.90.950.20">
    <property type="entry name" value="CinA-like"/>
    <property type="match status" value="1"/>
</dbReference>
<dbReference type="InterPro" id="IPR001453">
    <property type="entry name" value="MoaB/Mog_dom"/>
</dbReference>
<evidence type="ECO:0000313" key="3">
    <source>
        <dbReference type="EMBL" id="ARN76150.1"/>
    </source>
</evidence>
<dbReference type="STRING" id="716816.BST96_19830"/>
<feature type="domain" description="MoaB/Mog" evidence="2">
    <location>
        <begin position="4"/>
        <end position="171"/>
    </location>
</feature>
<dbReference type="InterPro" id="IPR050101">
    <property type="entry name" value="CinA"/>
</dbReference>
<keyword evidence="4" id="KW-1185">Reference proteome</keyword>
<dbReference type="PANTHER" id="PTHR13939:SF0">
    <property type="entry name" value="NMN AMIDOHYDROLASE-LIKE PROTEIN YFAY"/>
    <property type="match status" value="1"/>
</dbReference>
<dbReference type="KEGG" id="osg:BST96_19830"/>
<dbReference type="NCBIfam" id="TIGR00200">
    <property type="entry name" value="cinA_nterm"/>
    <property type="match status" value="1"/>
</dbReference>
<dbReference type="EMBL" id="CP019343">
    <property type="protein sequence ID" value="ARN76150.1"/>
    <property type="molecule type" value="Genomic_DNA"/>
</dbReference>
<dbReference type="PIRSF" id="PIRSF006728">
    <property type="entry name" value="CinA"/>
    <property type="match status" value="1"/>
</dbReference>
<name>A0A1X9NDN9_9GAMM</name>
<dbReference type="Gene3D" id="3.30.70.2860">
    <property type="match status" value="1"/>
</dbReference>
<dbReference type="Gene3D" id="3.40.980.10">
    <property type="entry name" value="MoaB/Mog-like domain"/>
    <property type="match status" value="1"/>
</dbReference>
<dbReference type="Proteomes" id="UP000193450">
    <property type="component" value="Chromosome"/>
</dbReference>
<dbReference type="InterPro" id="IPR036653">
    <property type="entry name" value="CinA-like_C"/>
</dbReference>